<proteinExistence type="predicted"/>
<sequence length="247" mass="26899">MPGNPIKVPGKQIPVPGQSANIPQQSTTGIASGTNSRSKVWKPKHQKKNKWEAKPGATKPAAEPTTGDVVEGDASDRRSKKTQKLRKWRQEQKALRAAVKAAKEQVAHADVENGLDSGNTKSVVEKAGGEPPIARSASKTQTTEITRKRTQRSVSSDETESDPDDDKQTTVANPKQTSASTRTVPSSTPNIDPALLSYTKRKRTKPTPRTPQYQASSSSSDTDDASNPTKKRKKPLSEFKMVWKYNA</sequence>
<feature type="compositionally biased region" description="Polar residues" evidence="1">
    <location>
        <begin position="18"/>
        <end position="38"/>
    </location>
</feature>
<evidence type="ECO:0000256" key="1">
    <source>
        <dbReference type="SAM" id="MobiDB-lite"/>
    </source>
</evidence>
<evidence type="ECO:0000313" key="2">
    <source>
        <dbReference type="EMBL" id="KAJ3029560.1"/>
    </source>
</evidence>
<keyword evidence="3" id="KW-1185">Reference proteome</keyword>
<protein>
    <submittedName>
        <fullName evidence="2">Uncharacterized protein</fullName>
    </submittedName>
</protein>
<dbReference type="Proteomes" id="UP001212841">
    <property type="component" value="Unassembled WGS sequence"/>
</dbReference>
<feature type="compositionally biased region" description="Basic residues" evidence="1">
    <location>
        <begin position="39"/>
        <end position="48"/>
    </location>
</feature>
<feature type="region of interest" description="Disordered" evidence="1">
    <location>
        <begin position="1"/>
        <end position="247"/>
    </location>
</feature>
<gene>
    <name evidence="2" type="ORF">HK097_005776</name>
</gene>
<feature type="compositionally biased region" description="Basic and acidic residues" evidence="1">
    <location>
        <begin position="101"/>
        <end position="111"/>
    </location>
</feature>
<feature type="non-terminal residue" evidence="2">
    <location>
        <position position="247"/>
    </location>
</feature>
<reference evidence="2" key="1">
    <citation type="submission" date="2020-05" db="EMBL/GenBank/DDBJ databases">
        <title>Phylogenomic resolution of chytrid fungi.</title>
        <authorList>
            <person name="Stajich J.E."/>
            <person name="Amses K."/>
            <person name="Simmons R."/>
            <person name="Seto K."/>
            <person name="Myers J."/>
            <person name="Bonds A."/>
            <person name="Quandt C.A."/>
            <person name="Barry K."/>
            <person name="Liu P."/>
            <person name="Grigoriev I."/>
            <person name="Longcore J.E."/>
            <person name="James T.Y."/>
        </authorList>
    </citation>
    <scope>NUCLEOTIDE SEQUENCE</scope>
    <source>
        <strain evidence="2">JEL0318</strain>
    </source>
</reference>
<name>A0AAD5S1U4_9FUNG</name>
<dbReference type="EMBL" id="JADGJD010002701">
    <property type="protein sequence ID" value="KAJ3029560.1"/>
    <property type="molecule type" value="Genomic_DNA"/>
</dbReference>
<evidence type="ECO:0000313" key="3">
    <source>
        <dbReference type="Proteomes" id="UP001212841"/>
    </source>
</evidence>
<comment type="caution">
    <text evidence="2">The sequence shown here is derived from an EMBL/GenBank/DDBJ whole genome shotgun (WGS) entry which is preliminary data.</text>
</comment>
<feature type="compositionally biased region" description="Polar residues" evidence="1">
    <location>
        <begin position="169"/>
        <end position="190"/>
    </location>
</feature>
<accession>A0AAD5S1U4</accession>
<feature type="compositionally biased region" description="Basic residues" evidence="1">
    <location>
        <begin position="78"/>
        <end position="87"/>
    </location>
</feature>
<organism evidence="2 3">
    <name type="scientific">Rhizophlyctis rosea</name>
    <dbReference type="NCBI Taxonomy" id="64517"/>
    <lineage>
        <taxon>Eukaryota</taxon>
        <taxon>Fungi</taxon>
        <taxon>Fungi incertae sedis</taxon>
        <taxon>Chytridiomycota</taxon>
        <taxon>Chytridiomycota incertae sedis</taxon>
        <taxon>Chytridiomycetes</taxon>
        <taxon>Rhizophlyctidales</taxon>
        <taxon>Rhizophlyctidaceae</taxon>
        <taxon>Rhizophlyctis</taxon>
    </lineage>
</organism>
<dbReference type="AlphaFoldDB" id="A0AAD5S1U4"/>